<keyword evidence="2" id="KW-0969">Cilium</keyword>
<organism evidence="2 3">
    <name type="scientific">Acidilutibacter cellobiosedens</name>
    <dbReference type="NCBI Taxonomy" id="2507161"/>
    <lineage>
        <taxon>Bacteria</taxon>
        <taxon>Bacillati</taxon>
        <taxon>Bacillota</taxon>
        <taxon>Tissierellia</taxon>
        <taxon>Tissierellales</taxon>
        <taxon>Acidilutibacteraceae</taxon>
        <taxon>Acidilutibacter</taxon>
    </lineage>
</organism>
<sequence length="93" mass="10889">MKINGINKTLEVYENIEIKRSNDIRGISKKDELKLSDKAMDYGIALKKLKDVPEIRMDKVKKIQDEIKTGVYKLDGEKIVEKMFQEANFEKRI</sequence>
<dbReference type="KEGG" id="spoa:EQM13_03380"/>
<dbReference type="EMBL" id="CP035282">
    <property type="protein sequence ID" value="QAT60685.1"/>
    <property type="molecule type" value="Genomic_DNA"/>
</dbReference>
<protein>
    <submittedName>
        <fullName evidence="2">Flagellar biosynthesis anti-sigma factor FlgM</fullName>
    </submittedName>
</protein>
<feature type="domain" description="Anti-sigma-28 factor FlgM C-terminal" evidence="1">
    <location>
        <begin position="31"/>
        <end position="84"/>
    </location>
</feature>
<dbReference type="SUPFAM" id="SSF101498">
    <property type="entry name" value="Anti-sigma factor FlgM"/>
    <property type="match status" value="1"/>
</dbReference>
<dbReference type="AlphaFoldDB" id="A0A410Q9L4"/>
<keyword evidence="2" id="KW-0966">Cell projection</keyword>
<evidence type="ECO:0000313" key="2">
    <source>
        <dbReference type="EMBL" id="QAT60685.1"/>
    </source>
</evidence>
<reference evidence="3" key="1">
    <citation type="submission" date="2019-01" db="EMBL/GenBank/DDBJ databases">
        <title>Draft genomes of a novel of Sporanaerobacter strains.</title>
        <authorList>
            <person name="Ma S."/>
        </authorList>
    </citation>
    <scope>NUCLEOTIDE SEQUENCE [LARGE SCALE GENOMIC DNA]</scope>
    <source>
        <strain evidence="3">NJN-17</strain>
    </source>
</reference>
<accession>A0A410Q9L4</accession>
<evidence type="ECO:0000313" key="3">
    <source>
        <dbReference type="Proteomes" id="UP000287969"/>
    </source>
</evidence>
<dbReference type="InterPro" id="IPR035890">
    <property type="entry name" value="Anti-sigma-28_factor_FlgM_sf"/>
</dbReference>
<evidence type="ECO:0000259" key="1">
    <source>
        <dbReference type="Pfam" id="PF04316"/>
    </source>
</evidence>
<proteinExistence type="predicted"/>
<dbReference type="Proteomes" id="UP000287969">
    <property type="component" value="Chromosome"/>
</dbReference>
<keyword evidence="2" id="KW-0282">Flagellum</keyword>
<dbReference type="RefSeq" id="WP_128751948.1">
    <property type="nucleotide sequence ID" value="NZ_CP035282.1"/>
</dbReference>
<keyword evidence="3" id="KW-1185">Reference proteome</keyword>
<gene>
    <name evidence="2" type="ORF">EQM13_03380</name>
</gene>
<dbReference type="InterPro" id="IPR031316">
    <property type="entry name" value="FlgM_C"/>
</dbReference>
<dbReference type="OrthoDB" id="2112849at2"/>
<dbReference type="Pfam" id="PF04316">
    <property type="entry name" value="FlgM"/>
    <property type="match status" value="1"/>
</dbReference>
<name>A0A410Q9L4_9FIRM</name>